<reference evidence="2 3" key="1">
    <citation type="submission" date="2018-04" db="EMBL/GenBank/DDBJ databases">
        <title>Serotype diversity and antimicrobial resistance among Salmonella enterica isolated from patients at an equine referral hospital.</title>
        <authorList>
            <person name="Leon I.M."/>
            <person name="Lawhon S.D."/>
            <person name="Norman K.N."/>
            <person name="Threadgill D.S."/>
            <person name="Ohta N."/>
            <person name="Vinasco J."/>
            <person name="Scott H.M."/>
        </authorList>
    </citation>
    <scope>NUCLEOTIDE SEQUENCE [LARGE SCALE GENOMIC DNA]</scope>
    <source>
        <strain evidence="2 3">235</strain>
    </source>
</reference>
<dbReference type="AlphaFoldDB" id="A0A2T8T5P6"/>
<dbReference type="Gene3D" id="3.40.50.880">
    <property type="match status" value="1"/>
</dbReference>
<evidence type="ECO:0000313" key="3">
    <source>
        <dbReference type="Proteomes" id="UP000245912"/>
    </source>
</evidence>
<evidence type="ECO:0000259" key="1">
    <source>
        <dbReference type="Pfam" id="PF07090"/>
    </source>
</evidence>
<dbReference type="EMBL" id="QDLQ01000008">
    <property type="protein sequence ID" value="PVI96987.1"/>
    <property type="molecule type" value="Genomic_DNA"/>
</dbReference>
<feature type="domain" description="Putative glutamine amidotransferase" evidence="1">
    <location>
        <begin position="2"/>
        <end position="244"/>
    </location>
</feature>
<organism evidence="2 3">
    <name type="scientific">Salmonella enterica</name>
    <name type="common">Salmonella choleraesuis</name>
    <dbReference type="NCBI Taxonomy" id="28901"/>
    <lineage>
        <taxon>Bacteria</taxon>
        <taxon>Pseudomonadati</taxon>
        <taxon>Pseudomonadota</taxon>
        <taxon>Gammaproteobacteria</taxon>
        <taxon>Enterobacterales</taxon>
        <taxon>Enterobacteriaceae</taxon>
        <taxon>Salmonella</taxon>
    </lineage>
</organism>
<name>A0A2T8T5P6_SALER</name>
<dbReference type="SUPFAM" id="SSF52317">
    <property type="entry name" value="Class I glutamine amidotransferase-like"/>
    <property type="match status" value="1"/>
</dbReference>
<gene>
    <name evidence="2" type="ORF">C4860_13700</name>
</gene>
<dbReference type="InterPro" id="IPR010768">
    <property type="entry name" value="GATase1-like"/>
</dbReference>
<sequence>MKILFIGESWHIHMIHSKGFDSFTSSKYEEGADYLLSCLRQGNIDVDYMPAHIVQTRFPQTAEALACYDAIVISDIGSNTFLLQNRTFYNMDIIPDALQLIADYVAEGGGLLMIGGYLSFTGIEAKANYKNTVLAEVLPVDMLDIDDRVELPQGCKAVNTAIEHFITQPFSEWPPLLGYNKLIAKENSQVLAEINGDPLLVMGTYHKGKVCCFASDCSPHWGSPQFLQWEHYATFWCNVLRTIKKQYYPGEYKFRLPCHTLSH</sequence>
<dbReference type="Pfam" id="PF07090">
    <property type="entry name" value="GATase1_like"/>
    <property type="match status" value="1"/>
</dbReference>
<dbReference type="PIRSF" id="PIRSF034405">
    <property type="entry name" value="UCP034405"/>
    <property type="match status" value="1"/>
</dbReference>
<dbReference type="PANTHER" id="PTHR37947:SF2">
    <property type="entry name" value="VON WILLEBRAND FACTOR TYPE A"/>
    <property type="match status" value="1"/>
</dbReference>
<evidence type="ECO:0000313" key="2">
    <source>
        <dbReference type="EMBL" id="PVI96987.1"/>
    </source>
</evidence>
<dbReference type="InterPro" id="IPR017027">
    <property type="entry name" value="STM3548-like"/>
</dbReference>
<dbReference type="InterPro" id="IPR029062">
    <property type="entry name" value="Class_I_gatase-like"/>
</dbReference>
<dbReference type="RefSeq" id="WP_000697184.1">
    <property type="nucleotide sequence ID" value="NZ_JYRE01000032.1"/>
</dbReference>
<dbReference type="CDD" id="cd03143">
    <property type="entry name" value="A4_beta-galactosidase_middle_domain"/>
    <property type="match status" value="1"/>
</dbReference>
<accession>A0A2T8T5P6</accession>
<proteinExistence type="predicted"/>
<dbReference type="PANTHER" id="PTHR37947">
    <property type="entry name" value="BLL2462 PROTEIN"/>
    <property type="match status" value="1"/>
</dbReference>
<comment type="caution">
    <text evidence="2">The sequence shown here is derived from an EMBL/GenBank/DDBJ whole genome shotgun (WGS) entry which is preliminary data.</text>
</comment>
<dbReference type="Proteomes" id="UP000245912">
    <property type="component" value="Unassembled WGS sequence"/>
</dbReference>
<protein>
    <submittedName>
        <fullName evidence="2">Cytoplasmic protein</fullName>
    </submittedName>
</protein>